<dbReference type="NCBIfam" id="TIGR00350">
    <property type="entry name" value="lytR_cpsA_psr"/>
    <property type="match status" value="1"/>
</dbReference>
<organism evidence="5 6">
    <name type="scientific">Saccharopolyspora montiporae</name>
    <dbReference type="NCBI Taxonomy" id="2781240"/>
    <lineage>
        <taxon>Bacteria</taxon>
        <taxon>Bacillati</taxon>
        <taxon>Actinomycetota</taxon>
        <taxon>Actinomycetes</taxon>
        <taxon>Pseudonocardiales</taxon>
        <taxon>Pseudonocardiaceae</taxon>
        <taxon>Saccharopolyspora</taxon>
    </lineage>
</organism>
<dbReference type="Gene3D" id="3.40.630.190">
    <property type="entry name" value="LCP protein"/>
    <property type="match status" value="1"/>
</dbReference>
<evidence type="ECO:0000256" key="2">
    <source>
        <dbReference type="SAM" id="MobiDB-lite"/>
    </source>
</evidence>
<feature type="transmembrane region" description="Helical" evidence="3">
    <location>
        <begin position="131"/>
        <end position="152"/>
    </location>
</feature>
<dbReference type="Proteomes" id="UP000598360">
    <property type="component" value="Unassembled WGS sequence"/>
</dbReference>
<gene>
    <name evidence="5" type="ORF">IQ251_19320</name>
</gene>
<dbReference type="InterPro" id="IPR004474">
    <property type="entry name" value="LytR_CpsA_psr"/>
</dbReference>
<keyword evidence="3" id="KW-0472">Membrane</keyword>
<protein>
    <submittedName>
        <fullName evidence="5">LCP family protein</fullName>
    </submittedName>
</protein>
<feature type="region of interest" description="Disordered" evidence="2">
    <location>
        <begin position="1"/>
        <end position="22"/>
    </location>
</feature>
<accession>A0A929BD76</accession>
<keyword evidence="6" id="KW-1185">Reference proteome</keyword>
<name>A0A929BD76_9PSEU</name>
<keyword evidence="3" id="KW-1133">Transmembrane helix</keyword>
<dbReference type="EMBL" id="JADEYC010000047">
    <property type="protein sequence ID" value="MBE9376605.1"/>
    <property type="molecule type" value="Genomic_DNA"/>
</dbReference>
<evidence type="ECO:0000256" key="1">
    <source>
        <dbReference type="ARBA" id="ARBA00006068"/>
    </source>
</evidence>
<evidence type="ECO:0000256" key="3">
    <source>
        <dbReference type="SAM" id="Phobius"/>
    </source>
</evidence>
<proteinExistence type="inferred from homology"/>
<feature type="domain" description="Cell envelope-related transcriptional attenuator" evidence="4">
    <location>
        <begin position="209"/>
        <end position="374"/>
    </location>
</feature>
<sequence length="471" mass="49869">MTRSMPWRPSGSGRLANDQHPGAAPNLPTGQALWLTALSVLTPGVAHWRAGKRRTALVLATTSFVVWGAVALAIAAAGRTELVALAVQPAVLMIVLVGALLVAPAWMWLVVSSYRAVRPADPRSRSRLAQLGVLGLCAAVALPPAAIANLAYSQYDLVTSVFRDNSAAPAPSAAVPPADREQGQPLPGERRLNILLLGSDAGPGRTEARTDTMVLASIDQETGRTVLFGLPRNLEYAPMPSGPAQDAYPGGFSDLLNAVYREGAATHPEFGEGAADPGAELLKGTVSQILDLPVHNYAMVNMDGFHHMVDALGGLDLNVAARIPMGDTGGFFEPGEQQLDGAHALWYARSRTGGSDYDRMARQRCMIGALADQADPMTVLRHYDQVADVAKDNVSTDIPSGMLQDLTGLAEKINPHASVQFTPPLIQPGAPDYNLIRATAHDTIQQSEAEQEEESGQSGSGQSQESELRTC</sequence>
<feature type="transmembrane region" description="Helical" evidence="3">
    <location>
        <begin position="90"/>
        <end position="111"/>
    </location>
</feature>
<dbReference type="Pfam" id="PF03816">
    <property type="entry name" value="LytR_cpsA_psr"/>
    <property type="match status" value="1"/>
</dbReference>
<dbReference type="AlphaFoldDB" id="A0A929BD76"/>
<comment type="caution">
    <text evidence="5">The sequence shown here is derived from an EMBL/GenBank/DDBJ whole genome shotgun (WGS) entry which is preliminary data.</text>
</comment>
<feature type="region of interest" description="Disordered" evidence="2">
    <location>
        <begin position="442"/>
        <end position="471"/>
    </location>
</feature>
<dbReference type="InterPro" id="IPR050922">
    <property type="entry name" value="LytR/CpsA/Psr_CW_biosynth"/>
</dbReference>
<dbReference type="PANTHER" id="PTHR33392:SF6">
    <property type="entry name" value="POLYISOPRENYL-TEICHOIC ACID--PEPTIDOGLYCAN TEICHOIC ACID TRANSFERASE TAGU"/>
    <property type="match status" value="1"/>
</dbReference>
<dbReference type="PANTHER" id="PTHR33392">
    <property type="entry name" value="POLYISOPRENYL-TEICHOIC ACID--PEPTIDOGLYCAN TEICHOIC ACID TRANSFERASE TAGU"/>
    <property type="match status" value="1"/>
</dbReference>
<keyword evidence="3" id="KW-0812">Transmembrane</keyword>
<reference evidence="5" key="1">
    <citation type="submission" date="2020-10" db="EMBL/GenBank/DDBJ databases">
        <title>Diversity and distribution of actinomycetes associated with coral in the coast of Hainan.</title>
        <authorList>
            <person name="Li F."/>
        </authorList>
    </citation>
    <scope>NUCLEOTIDE SEQUENCE</scope>
    <source>
        <strain evidence="5">HNM0983</strain>
    </source>
</reference>
<feature type="compositionally biased region" description="Low complexity" evidence="2">
    <location>
        <begin position="456"/>
        <end position="465"/>
    </location>
</feature>
<evidence type="ECO:0000313" key="6">
    <source>
        <dbReference type="Proteomes" id="UP000598360"/>
    </source>
</evidence>
<evidence type="ECO:0000313" key="5">
    <source>
        <dbReference type="EMBL" id="MBE9376605.1"/>
    </source>
</evidence>
<evidence type="ECO:0000259" key="4">
    <source>
        <dbReference type="Pfam" id="PF03816"/>
    </source>
</evidence>
<comment type="similarity">
    <text evidence="1">Belongs to the LytR/CpsA/Psr (LCP) family.</text>
</comment>
<feature type="transmembrane region" description="Helical" evidence="3">
    <location>
        <begin position="56"/>
        <end position="78"/>
    </location>
</feature>